<dbReference type="Proteomes" id="UP000186159">
    <property type="component" value="Unassembled WGS sequence"/>
</dbReference>
<gene>
    <name evidence="1" type="ORF">AOT42_09965</name>
</gene>
<dbReference type="GeneID" id="29422309"/>
<organism evidence="1 2">
    <name type="scientific">Corynebacterium diphtheriae bv. gravis</name>
    <dbReference type="NCBI Taxonomy" id="1720349"/>
    <lineage>
        <taxon>Bacteria</taxon>
        <taxon>Bacillati</taxon>
        <taxon>Actinomycetota</taxon>
        <taxon>Actinomycetes</taxon>
        <taxon>Mycobacteriales</taxon>
        <taxon>Corynebacteriaceae</taxon>
        <taxon>Corynebacterium</taxon>
    </lineage>
</organism>
<name>A0AAX0J1R9_CORDP</name>
<accession>A0AAX0J1R9</accession>
<sequence>MQETFIKIGAWTLQKVAETVMNKAAERSQSDPPVALICELRTDGENKAHVDVKIWNKSNFEINMSPVKFDLEKRHNGRVNKINVDFSTQAEDMTNREKITIPANDFQVFSFSPGALCACLEDIDEVNNGDYILRPFVVVGGNEIHSSSTVSANKNV</sequence>
<protein>
    <submittedName>
        <fullName evidence="1">Uncharacterized protein</fullName>
    </submittedName>
</protein>
<comment type="caution">
    <text evidence="1">The sequence shown here is derived from an EMBL/GenBank/DDBJ whole genome shotgun (WGS) entry which is preliminary data.</text>
</comment>
<dbReference type="AlphaFoldDB" id="A0AAX0J1R9"/>
<dbReference type="EMBL" id="LJXR01000006">
    <property type="protein sequence ID" value="OKY23038.1"/>
    <property type="molecule type" value="Genomic_DNA"/>
</dbReference>
<dbReference type="RefSeq" id="WP_014319395.1">
    <property type="nucleotide sequence ID" value="NZ_LJXR01000006.1"/>
</dbReference>
<reference evidence="1 2" key="1">
    <citation type="submission" date="2015-09" db="EMBL/GenBank/DDBJ databases">
        <title>Genome sequencing of Corynebacterium diphtheriae Bv. Gravis strain DSM 44123.</title>
        <authorList>
            <person name="Sangal V."/>
            <person name="Burkovski A."/>
        </authorList>
    </citation>
    <scope>NUCLEOTIDE SEQUENCE [LARGE SCALE GENOMIC DNA]</scope>
    <source>
        <strain evidence="1 2">DSM 44123</strain>
    </source>
</reference>
<evidence type="ECO:0000313" key="1">
    <source>
        <dbReference type="EMBL" id="OKY23038.1"/>
    </source>
</evidence>
<evidence type="ECO:0000313" key="2">
    <source>
        <dbReference type="Proteomes" id="UP000186159"/>
    </source>
</evidence>
<proteinExistence type="predicted"/>